<organism evidence="2 3">
    <name type="scientific">Paenibacillus beijingensis</name>
    <dbReference type="NCBI Taxonomy" id="1126833"/>
    <lineage>
        <taxon>Bacteria</taxon>
        <taxon>Bacillati</taxon>
        <taxon>Bacillota</taxon>
        <taxon>Bacilli</taxon>
        <taxon>Bacillales</taxon>
        <taxon>Paenibacillaceae</taxon>
        <taxon>Paenibacillus</taxon>
    </lineage>
</organism>
<name>A0A0D5NI67_9BACL</name>
<dbReference type="RefSeq" id="WP_045670085.1">
    <property type="nucleotide sequence ID" value="NZ_CP011058.1"/>
</dbReference>
<dbReference type="EMBL" id="CP011058">
    <property type="protein sequence ID" value="AJY74652.1"/>
    <property type="molecule type" value="Genomic_DNA"/>
</dbReference>
<gene>
    <name evidence="2" type="ORF">VN24_08770</name>
</gene>
<feature type="region of interest" description="Disordered" evidence="1">
    <location>
        <begin position="100"/>
        <end position="148"/>
    </location>
</feature>
<dbReference type="AlphaFoldDB" id="A0A0D5NI67"/>
<sequence>MKRNKQPGENISLKTKKNEAPEVMDWINSQSNLMDSIRYLIENEVRQFGVRNLQQLIPADRSGLAAGAVLAPLETAAAAQPAAAAALQIAAQEEAAARTVAGETEEAVQPAVARSEAAIETAPPAAPEESRKPLPEDDIDEEDIESWI</sequence>
<feature type="compositionally biased region" description="Acidic residues" evidence="1">
    <location>
        <begin position="136"/>
        <end position="148"/>
    </location>
</feature>
<reference evidence="3" key="2">
    <citation type="submission" date="2015-03" db="EMBL/GenBank/DDBJ databases">
        <title>Genome sequence of Paenibacillus beijingensis strain DSM 24997T.</title>
        <authorList>
            <person name="Kwak Y."/>
            <person name="Shin J.-H."/>
        </authorList>
    </citation>
    <scope>NUCLEOTIDE SEQUENCE [LARGE SCALE GENOMIC DNA]</scope>
    <source>
        <strain evidence="3">DSM 24997</strain>
    </source>
</reference>
<dbReference type="OrthoDB" id="2450266at2"/>
<proteinExistence type="predicted"/>
<reference evidence="2 3" key="1">
    <citation type="journal article" date="2015" name="J. Biotechnol.">
        <title>Complete genome sequence of Paenibacillus beijingensis 7188(T) (=DSM 24997(T)), a novel rhizobacterium from jujube garden soil.</title>
        <authorList>
            <person name="Kwak Y."/>
            <person name="Shin J.H."/>
        </authorList>
    </citation>
    <scope>NUCLEOTIDE SEQUENCE [LARGE SCALE GENOMIC DNA]</scope>
    <source>
        <strain evidence="2 3">DSM 24997</strain>
    </source>
</reference>
<dbReference type="KEGG" id="pbj:VN24_08770"/>
<dbReference type="Proteomes" id="UP000032633">
    <property type="component" value="Chromosome"/>
</dbReference>
<evidence type="ECO:0000256" key="1">
    <source>
        <dbReference type="SAM" id="MobiDB-lite"/>
    </source>
</evidence>
<evidence type="ECO:0000313" key="3">
    <source>
        <dbReference type="Proteomes" id="UP000032633"/>
    </source>
</evidence>
<protein>
    <submittedName>
        <fullName evidence="2">Uncharacterized protein</fullName>
    </submittedName>
</protein>
<accession>A0A0D5NI67</accession>
<dbReference type="HOGENOM" id="CLU_1757006_0_0_9"/>
<keyword evidence="3" id="KW-1185">Reference proteome</keyword>
<evidence type="ECO:0000313" key="2">
    <source>
        <dbReference type="EMBL" id="AJY74652.1"/>
    </source>
</evidence>
<dbReference type="PATRIC" id="fig|1126833.4.peg.1938"/>